<dbReference type="AlphaFoldDB" id="A0A0E9UM14"/>
<accession>A0A0E9UM14</accession>
<dbReference type="EMBL" id="GBXM01041693">
    <property type="protein sequence ID" value="JAH66884.1"/>
    <property type="molecule type" value="Transcribed_RNA"/>
</dbReference>
<name>A0A0E9UM14_ANGAN</name>
<proteinExistence type="predicted"/>
<reference evidence="1" key="2">
    <citation type="journal article" date="2015" name="Fish Shellfish Immunol.">
        <title>Early steps in the European eel (Anguilla anguilla)-Vibrio vulnificus interaction in the gills: Role of the RtxA13 toxin.</title>
        <authorList>
            <person name="Callol A."/>
            <person name="Pajuelo D."/>
            <person name="Ebbesson L."/>
            <person name="Teles M."/>
            <person name="MacKenzie S."/>
            <person name="Amaro C."/>
        </authorList>
    </citation>
    <scope>NUCLEOTIDE SEQUENCE</scope>
</reference>
<organism evidence="1">
    <name type="scientific">Anguilla anguilla</name>
    <name type="common">European freshwater eel</name>
    <name type="synonym">Muraena anguilla</name>
    <dbReference type="NCBI Taxonomy" id="7936"/>
    <lineage>
        <taxon>Eukaryota</taxon>
        <taxon>Metazoa</taxon>
        <taxon>Chordata</taxon>
        <taxon>Craniata</taxon>
        <taxon>Vertebrata</taxon>
        <taxon>Euteleostomi</taxon>
        <taxon>Actinopterygii</taxon>
        <taxon>Neopterygii</taxon>
        <taxon>Teleostei</taxon>
        <taxon>Anguilliformes</taxon>
        <taxon>Anguillidae</taxon>
        <taxon>Anguilla</taxon>
    </lineage>
</organism>
<protein>
    <submittedName>
        <fullName evidence="1">Uncharacterized protein</fullName>
    </submittedName>
</protein>
<sequence>MPLFFHQVPDALQLGHDLVLLLKCHRLHTGM</sequence>
<evidence type="ECO:0000313" key="1">
    <source>
        <dbReference type="EMBL" id="JAH66884.1"/>
    </source>
</evidence>
<reference evidence="1" key="1">
    <citation type="submission" date="2014-11" db="EMBL/GenBank/DDBJ databases">
        <authorList>
            <person name="Amaro Gonzalez C."/>
        </authorList>
    </citation>
    <scope>NUCLEOTIDE SEQUENCE</scope>
</reference>